<feature type="active site" description="Proton acceptor; specific for L-alanine" evidence="4">
    <location>
        <position position="259"/>
    </location>
</feature>
<dbReference type="InterPro" id="IPR000821">
    <property type="entry name" value="Ala_racemase"/>
</dbReference>
<proteinExistence type="inferred from homology"/>
<comment type="caution">
    <text evidence="8">The sequence shown here is derived from an EMBL/GenBank/DDBJ whole genome shotgun (WGS) entry which is preliminary data.</text>
</comment>
<evidence type="ECO:0000256" key="5">
    <source>
        <dbReference type="PIRSR" id="PIRSR600821-50"/>
    </source>
</evidence>
<dbReference type="GO" id="GO:0009252">
    <property type="term" value="P:peptidoglycan biosynthetic process"/>
    <property type="evidence" value="ECO:0007669"/>
    <property type="project" value="TreeGrafter"/>
</dbReference>
<dbReference type="EC" id="5.1.1.1" evidence="4"/>
<evidence type="ECO:0000313" key="9">
    <source>
        <dbReference type="Proteomes" id="UP000215215"/>
    </source>
</evidence>
<comment type="pathway">
    <text evidence="4">Amino-acid biosynthesis; D-alanine biosynthesis; D-alanine from L-alanine: step 1/1.</text>
</comment>
<dbReference type="GO" id="GO:0005829">
    <property type="term" value="C:cytosol"/>
    <property type="evidence" value="ECO:0007669"/>
    <property type="project" value="TreeGrafter"/>
</dbReference>
<dbReference type="InterPro" id="IPR029066">
    <property type="entry name" value="PLP-binding_barrel"/>
</dbReference>
<comment type="catalytic activity">
    <reaction evidence="4">
        <text>L-alanine = D-alanine</text>
        <dbReference type="Rhea" id="RHEA:20249"/>
        <dbReference type="ChEBI" id="CHEBI:57416"/>
        <dbReference type="ChEBI" id="CHEBI:57972"/>
        <dbReference type="EC" id="5.1.1.1"/>
    </reaction>
</comment>
<dbReference type="EMBL" id="NOZQ01000195">
    <property type="protein sequence ID" value="OYD14264.1"/>
    <property type="molecule type" value="Genomic_DNA"/>
</dbReference>
<dbReference type="Gene3D" id="2.40.37.10">
    <property type="entry name" value="Lyase, Ornithine Decarboxylase, Chain A, domain 1"/>
    <property type="match status" value="1"/>
</dbReference>
<accession>A0A235BPW5</accession>
<dbReference type="GO" id="GO:0008784">
    <property type="term" value="F:alanine racemase activity"/>
    <property type="evidence" value="ECO:0007669"/>
    <property type="project" value="UniProtKB-UniRule"/>
</dbReference>
<keyword evidence="2 4" id="KW-0663">Pyridoxal phosphate</keyword>
<evidence type="ECO:0000256" key="3">
    <source>
        <dbReference type="ARBA" id="ARBA00023235"/>
    </source>
</evidence>
<dbReference type="GO" id="GO:0030170">
    <property type="term" value="F:pyridoxal phosphate binding"/>
    <property type="evidence" value="ECO:0007669"/>
    <property type="project" value="UniProtKB-UniRule"/>
</dbReference>
<dbReference type="PANTHER" id="PTHR30511:SF0">
    <property type="entry name" value="ALANINE RACEMASE, CATABOLIC-RELATED"/>
    <property type="match status" value="1"/>
</dbReference>
<protein>
    <recommendedName>
        <fullName evidence="4">Alanine racemase</fullName>
        <ecNumber evidence="4">5.1.1.1</ecNumber>
    </recommendedName>
</protein>
<evidence type="ECO:0000259" key="7">
    <source>
        <dbReference type="SMART" id="SM01005"/>
    </source>
</evidence>
<dbReference type="HAMAP" id="MF_01201">
    <property type="entry name" value="Ala_racemase"/>
    <property type="match status" value="1"/>
</dbReference>
<dbReference type="Gene3D" id="3.20.20.10">
    <property type="entry name" value="Alanine racemase"/>
    <property type="match status" value="1"/>
</dbReference>
<keyword evidence="3 4" id="KW-0413">Isomerase</keyword>
<dbReference type="UniPathway" id="UPA00042">
    <property type="reaction ID" value="UER00497"/>
</dbReference>
<evidence type="ECO:0000256" key="4">
    <source>
        <dbReference type="HAMAP-Rule" id="MF_01201"/>
    </source>
</evidence>
<dbReference type="InterPro" id="IPR011079">
    <property type="entry name" value="Ala_racemase_C"/>
</dbReference>
<dbReference type="SMART" id="SM01005">
    <property type="entry name" value="Ala_racemase_C"/>
    <property type="match status" value="1"/>
</dbReference>
<dbReference type="InterPro" id="IPR009006">
    <property type="entry name" value="Ala_racemase/Decarboxylase_C"/>
</dbReference>
<gene>
    <name evidence="8" type="primary">alr</name>
    <name evidence="8" type="ORF">CH333_08465</name>
</gene>
<dbReference type="SUPFAM" id="SSF50621">
    <property type="entry name" value="Alanine racemase C-terminal domain-like"/>
    <property type="match status" value="1"/>
</dbReference>
<sequence>MIEERTWVVIDLDKLRNNFGNVKRHLGDANILGAVKAEAYGHGGIEVSRVLKEEGIDALGVASVEEAINLKSLGLPIVILSPTFSFDIPTIVNEGFISTVTYSRFADQLEKEAERRKKKVGIHIEIDTGMGRTGVPYPEALQFICEIQKKRWIKINGVFTHFAEAESDDKGFTYLQLKRFNRIVNSIRENGIFIPYYHTANSAAILDMKPSYFNMVRPGLLLYGLYPKEKKNIDVSPIMSLKTRTCYLKWIDRDDSVSYGRTYRAEKRTRVATISIGYGDGLPRLLSNKGEVIIRGKRASIIGNVCMDLIMVDVTGIDGVKIGDEVTVIGKEEDEEITADEVARISHTISYEITSNIGPRVPRIYMEKGIPTLRKSLISGNCVII</sequence>
<evidence type="ECO:0000313" key="8">
    <source>
        <dbReference type="EMBL" id="OYD14264.1"/>
    </source>
</evidence>
<feature type="binding site" evidence="4 6">
    <location>
        <position position="132"/>
    </location>
    <ligand>
        <name>substrate</name>
    </ligand>
</feature>
<dbReference type="GO" id="GO:0030632">
    <property type="term" value="P:D-alanine biosynthetic process"/>
    <property type="evidence" value="ECO:0007669"/>
    <property type="project" value="UniProtKB-UniRule"/>
</dbReference>
<dbReference type="AlphaFoldDB" id="A0A235BPW5"/>
<feature type="modified residue" description="N6-(pyridoxal phosphate)lysine" evidence="4 5">
    <location>
        <position position="36"/>
    </location>
</feature>
<dbReference type="PROSITE" id="PS00395">
    <property type="entry name" value="ALANINE_RACEMASE"/>
    <property type="match status" value="1"/>
</dbReference>
<dbReference type="NCBIfam" id="TIGR00492">
    <property type="entry name" value="alr"/>
    <property type="match status" value="1"/>
</dbReference>
<dbReference type="InterPro" id="IPR020622">
    <property type="entry name" value="Ala_racemase_pyridoxalP-BS"/>
</dbReference>
<dbReference type="Pfam" id="PF00842">
    <property type="entry name" value="Ala_racemase_C"/>
    <property type="match status" value="1"/>
</dbReference>
<dbReference type="PRINTS" id="PR00992">
    <property type="entry name" value="ALARACEMASE"/>
</dbReference>
<comment type="function">
    <text evidence="4">Catalyzes the interconversion of L-alanine and D-alanine. May also act on other amino acids.</text>
</comment>
<dbReference type="Pfam" id="PF01168">
    <property type="entry name" value="Ala_racemase_N"/>
    <property type="match status" value="1"/>
</dbReference>
<comment type="cofactor">
    <cofactor evidence="1 4 5">
        <name>pyridoxal 5'-phosphate</name>
        <dbReference type="ChEBI" id="CHEBI:597326"/>
    </cofactor>
</comment>
<dbReference type="SUPFAM" id="SSF51419">
    <property type="entry name" value="PLP-binding barrel"/>
    <property type="match status" value="1"/>
</dbReference>
<dbReference type="PANTHER" id="PTHR30511">
    <property type="entry name" value="ALANINE RACEMASE"/>
    <property type="match status" value="1"/>
</dbReference>
<comment type="similarity">
    <text evidence="4">Belongs to the alanine racemase family.</text>
</comment>
<dbReference type="Proteomes" id="UP000215215">
    <property type="component" value="Unassembled WGS sequence"/>
</dbReference>
<feature type="binding site" evidence="4 6">
    <location>
        <position position="307"/>
    </location>
    <ligand>
        <name>substrate</name>
    </ligand>
</feature>
<dbReference type="InterPro" id="IPR001608">
    <property type="entry name" value="Ala_racemase_N"/>
</dbReference>
<feature type="active site" description="Proton acceptor; specific for D-alanine" evidence="4">
    <location>
        <position position="36"/>
    </location>
</feature>
<feature type="domain" description="Alanine racemase C-terminal" evidence="7">
    <location>
        <begin position="238"/>
        <end position="366"/>
    </location>
</feature>
<organism evidence="8 9">
    <name type="scientific">candidate division WOR-3 bacterium JGI_Cruoil_03_44_89</name>
    <dbReference type="NCBI Taxonomy" id="1973748"/>
    <lineage>
        <taxon>Bacteria</taxon>
        <taxon>Bacteria division WOR-3</taxon>
    </lineage>
</organism>
<name>A0A235BPW5_UNCW3</name>
<evidence type="ECO:0000256" key="2">
    <source>
        <dbReference type="ARBA" id="ARBA00022898"/>
    </source>
</evidence>
<dbReference type="CDD" id="cd00430">
    <property type="entry name" value="PLPDE_III_AR"/>
    <property type="match status" value="1"/>
</dbReference>
<evidence type="ECO:0000256" key="1">
    <source>
        <dbReference type="ARBA" id="ARBA00001933"/>
    </source>
</evidence>
<reference evidence="8 9" key="1">
    <citation type="submission" date="2017-07" db="EMBL/GenBank/DDBJ databases">
        <title>Recovery of genomes from metagenomes via a dereplication, aggregation, and scoring strategy.</title>
        <authorList>
            <person name="Sieber C.M."/>
            <person name="Probst A.J."/>
            <person name="Sharrar A."/>
            <person name="Thomas B.C."/>
            <person name="Hess M."/>
            <person name="Tringe S.G."/>
            <person name="Banfield J.F."/>
        </authorList>
    </citation>
    <scope>NUCLEOTIDE SEQUENCE [LARGE SCALE GENOMIC DNA]</scope>
    <source>
        <strain evidence="8">JGI_Cruoil_03_44_89</strain>
    </source>
</reference>
<evidence type="ECO:0000256" key="6">
    <source>
        <dbReference type="PIRSR" id="PIRSR600821-52"/>
    </source>
</evidence>
<dbReference type="FunFam" id="3.20.20.10:FF:000002">
    <property type="entry name" value="Alanine racemase"/>
    <property type="match status" value="1"/>
</dbReference>